<sequence>MMAAASSPSPSPSALQCASPLPWLGFPAPALCRVLLGSRPCSPWLPSSSLDPPPAAPLHGVLPCAGRPALSPGVHPSPSSLLHCAELSPAGPFSSQLMDLAPLRKSGCLRAPFFSAATRTTARARPCSPFGCSRGAILQCRVLQFSSSAVRAIPARHGHHAQTSGVFLPCAASQPACRAQLPPCFSPCLAVVL</sequence>
<keyword evidence="2" id="KW-1185">Reference proteome</keyword>
<organism evidence="1 2">
    <name type="scientific">Zea mays</name>
    <name type="common">Maize</name>
    <dbReference type="NCBI Taxonomy" id="4577"/>
    <lineage>
        <taxon>Eukaryota</taxon>
        <taxon>Viridiplantae</taxon>
        <taxon>Streptophyta</taxon>
        <taxon>Embryophyta</taxon>
        <taxon>Tracheophyta</taxon>
        <taxon>Spermatophyta</taxon>
        <taxon>Magnoliopsida</taxon>
        <taxon>Liliopsida</taxon>
        <taxon>Poales</taxon>
        <taxon>Poaceae</taxon>
        <taxon>PACMAD clade</taxon>
        <taxon>Panicoideae</taxon>
        <taxon>Andropogonodae</taxon>
        <taxon>Andropogoneae</taxon>
        <taxon>Tripsacinae</taxon>
        <taxon>Zea</taxon>
    </lineage>
</organism>
<reference evidence="1" key="2">
    <citation type="submission" date="2019-07" db="EMBL/GenBank/DDBJ databases">
        <authorList>
            <person name="Seetharam A."/>
            <person name="Woodhouse M."/>
            <person name="Cannon E."/>
        </authorList>
    </citation>
    <scope>NUCLEOTIDE SEQUENCE [LARGE SCALE GENOMIC DNA]</scope>
    <source>
        <strain evidence="1">cv. B73</strain>
    </source>
</reference>
<proteinExistence type="predicted"/>
<dbReference type="EnsemblPlants" id="Zm00001eb134630_T001">
    <property type="protein sequence ID" value="Zm00001eb134630_P001"/>
    <property type="gene ID" value="Zm00001eb134630"/>
</dbReference>
<dbReference type="AlphaFoldDB" id="A0A804N4L2"/>
<evidence type="ECO:0000313" key="2">
    <source>
        <dbReference type="Proteomes" id="UP000007305"/>
    </source>
</evidence>
<protein>
    <submittedName>
        <fullName evidence="1">Uncharacterized protein</fullName>
    </submittedName>
</protein>
<reference evidence="2" key="1">
    <citation type="submission" date="2015-12" db="EMBL/GenBank/DDBJ databases">
        <title>Update maize B73 reference genome by single molecule sequencing technologies.</title>
        <authorList>
            <consortium name="Maize Genome Sequencing Project"/>
            <person name="Ware D."/>
        </authorList>
    </citation>
    <scope>NUCLEOTIDE SEQUENCE [LARGE SCALE GENOMIC DNA]</scope>
    <source>
        <strain evidence="2">cv. B73</strain>
    </source>
</reference>
<name>A0A804N4L2_MAIZE</name>
<reference evidence="1" key="3">
    <citation type="submission" date="2021-05" db="UniProtKB">
        <authorList>
            <consortium name="EnsemblPlants"/>
        </authorList>
    </citation>
    <scope>IDENTIFICATION</scope>
    <source>
        <strain evidence="1">cv. B73</strain>
    </source>
</reference>
<dbReference type="Gramene" id="Zm00001eb134630_T001">
    <property type="protein sequence ID" value="Zm00001eb134630_P001"/>
    <property type="gene ID" value="Zm00001eb134630"/>
</dbReference>
<evidence type="ECO:0000313" key="1">
    <source>
        <dbReference type="EnsemblPlants" id="Zm00001eb134630_P001"/>
    </source>
</evidence>
<dbReference type="Proteomes" id="UP000007305">
    <property type="component" value="Chromosome 3"/>
</dbReference>
<accession>A0A804N4L2</accession>
<dbReference type="InParanoid" id="A0A804N4L2"/>